<sequence length="198" mass="22640">MALQLVDRRRVETGRTGFSTRNRLHVEQLRSSIEGNSLIMALVENAVVPKARGDVIPAKELSTELFPLEAMDVPTSLAYQFTSKLRARNAAKSDIEVAEKMFKEIRFEDYEESSLARLMTFQKENSDEVIEKFCKSHKFSDDTAEGLKFAAALLDSDRSAETWIKFQKGEEGEFFVNFVAMRRIEFFKHSSVAVHDFN</sequence>
<dbReference type="AlphaFoldDB" id="A0A915HK61"/>
<dbReference type="WBParaSite" id="nRc.2.0.1.t02049-RA">
    <property type="protein sequence ID" value="nRc.2.0.1.t02049-RA"/>
    <property type="gene ID" value="nRc.2.0.1.g02049"/>
</dbReference>
<keyword evidence="1" id="KW-1185">Reference proteome</keyword>
<evidence type="ECO:0000313" key="1">
    <source>
        <dbReference type="Proteomes" id="UP000887565"/>
    </source>
</evidence>
<evidence type="ECO:0000313" key="2">
    <source>
        <dbReference type="WBParaSite" id="nRc.2.0.1.t02049-RA"/>
    </source>
</evidence>
<reference evidence="2" key="1">
    <citation type="submission" date="2022-11" db="UniProtKB">
        <authorList>
            <consortium name="WormBaseParasite"/>
        </authorList>
    </citation>
    <scope>IDENTIFICATION</scope>
</reference>
<accession>A0A915HK61</accession>
<proteinExistence type="predicted"/>
<organism evidence="1 2">
    <name type="scientific">Romanomermis culicivorax</name>
    <name type="common">Nematode worm</name>
    <dbReference type="NCBI Taxonomy" id="13658"/>
    <lineage>
        <taxon>Eukaryota</taxon>
        <taxon>Metazoa</taxon>
        <taxon>Ecdysozoa</taxon>
        <taxon>Nematoda</taxon>
        <taxon>Enoplea</taxon>
        <taxon>Dorylaimia</taxon>
        <taxon>Mermithida</taxon>
        <taxon>Mermithoidea</taxon>
        <taxon>Mermithidae</taxon>
        <taxon>Romanomermis</taxon>
    </lineage>
</organism>
<dbReference type="Proteomes" id="UP000887565">
    <property type="component" value="Unplaced"/>
</dbReference>
<name>A0A915HK61_ROMCU</name>
<protein>
    <submittedName>
        <fullName evidence="2">Uncharacterized protein</fullName>
    </submittedName>
</protein>